<dbReference type="Proteomes" id="UP000148028">
    <property type="component" value="Segment"/>
</dbReference>
<reference evidence="14 16" key="2">
    <citation type="submission" date="1999-04" db="EMBL/GenBank/DDBJ databases">
        <title>Porcine adenovirus serotype 3, complete genome.</title>
        <authorList>
            <person name="Larocque D."/>
        </authorList>
    </citation>
    <scope>NUCLEOTIDE SEQUENCE [LARGE SCALE GENOMIC DNA]</scope>
</reference>
<evidence type="ECO:0000256" key="1">
    <source>
        <dbReference type="ARBA" id="ARBA00022518"/>
    </source>
</evidence>
<evidence type="ECO:0000313" key="14">
    <source>
        <dbReference type="EMBL" id="BAA76970.1"/>
    </source>
</evidence>
<dbReference type="Pfam" id="PF02236">
    <property type="entry name" value="Viral_DNA_bi"/>
    <property type="match status" value="1"/>
</dbReference>
<evidence type="ECO:0000313" key="16">
    <source>
        <dbReference type="Proteomes" id="UP000101284"/>
    </source>
</evidence>
<dbReference type="GO" id="GO:0008270">
    <property type="term" value="F:zinc ion binding"/>
    <property type="evidence" value="ECO:0007669"/>
    <property type="project" value="UniProtKB-UniRule"/>
</dbReference>
<protein>
    <recommendedName>
        <fullName evidence="10">DNA-binding protein</fullName>
        <shortName evidence="10">DBP</shortName>
    </recommendedName>
    <alternativeName>
        <fullName evidence="10">Early 2A protein</fullName>
    </alternativeName>
    <alternativeName>
        <fullName evidence="10">Early E2A DNA-binding protein</fullName>
    </alternativeName>
</protein>
<feature type="binding site" evidence="10">
    <location>
        <position position="329"/>
    </location>
    <ligand>
        <name>Zn(2+)</name>
        <dbReference type="ChEBI" id="CHEBI:29105"/>
        <label>2</label>
    </ligand>
</feature>
<keyword evidence="6 10" id="KW-0479">Metal-binding</keyword>
<evidence type="ECO:0000313" key="17">
    <source>
        <dbReference type="Proteomes" id="UP000148028"/>
    </source>
</evidence>
<comment type="caution">
    <text evidence="10">Lacks conserved residue(s) required for the propagation of feature annotation.</text>
</comment>
<feature type="binding site" evidence="10">
    <location>
        <position position="217"/>
    </location>
    <ligand>
        <name>Zn(2+)</name>
        <dbReference type="ChEBI" id="CHEBI:29105"/>
        <label>1</label>
    </ligand>
</feature>
<keyword evidence="3 10" id="KW-1048">Host nucleus</keyword>
<comment type="similarity">
    <text evidence="10">Belongs to the adenoviridae E2A DNA-binding protein family.</text>
</comment>
<keyword evidence="9 10" id="KW-0238">DNA-binding</keyword>
<sequence>MSRRYSDVSDYDSGEEGVLIVDDAPVATPSRRGGGRKRAASPPVQERRKRARAKPLVSEEEEDEAEETAAATARPARRKGEDGEEEEGARPPRPVTPSPAVARPLLQLDAQEQKWQRAMDLAVQMLVPLKVDVKGLTLLPDGSTLECFRRGAQAWLNERKISCQLTFSTQKSLLTVMARFLLDFVVKAAGLKTPEWNPCGCVIWQHRSGSEGLHCLHGLPMINKEQLVEMDLNSENGQRALRETPERAKITTNRWGRNVVQLRNDGAMCCSHDVGSAPNTFSARSCGLFYSEGSKAQQAFEQLKAFQKACYPRMGNAETHLLMPLVCDCGWGCRQVPLLGRQTCKITPFALSGSAALNPQLVEDPKILASVTHPAVLVFQCYNPVYRGSRGNPQKNCDFKISAPDVMLALQLTKQMWAALMQTRPPLTVPEFKWGPQFQVQNTIFPVGTEDDDESLF</sequence>
<feature type="domain" description="Adenovirus DNA-binding all-alpha" evidence="12">
    <location>
        <begin position="115"/>
        <end position="192"/>
    </location>
</feature>
<feature type="binding site" evidence="10">
    <location>
        <position position="215"/>
    </location>
    <ligand>
        <name>Zn(2+)</name>
        <dbReference type="ChEBI" id="CHEBI:29105"/>
        <label>1</label>
    </ligand>
</feature>
<dbReference type="GO" id="GO:0039687">
    <property type="term" value="P:viral DNA strand displacement replication"/>
    <property type="evidence" value="ECO:0007669"/>
    <property type="project" value="UniProtKB-UniRule"/>
</dbReference>
<evidence type="ECO:0000256" key="7">
    <source>
        <dbReference type="ARBA" id="ARBA00022833"/>
    </source>
</evidence>
<dbReference type="GO" id="GO:0006351">
    <property type="term" value="P:DNA-templated transcription"/>
    <property type="evidence" value="ECO:0007669"/>
    <property type="project" value="UniProtKB-UniRule"/>
</dbReference>
<dbReference type="GO" id="GO:0006260">
    <property type="term" value="P:DNA replication"/>
    <property type="evidence" value="ECO:0007669"/>
    <property type="project" value="UniProtKB-KW"/>
</dbReference>
<feature type="region of interest" description="Disordered" evidence="11">
    <location>
        <begin position="1"/>
        <end position="100"/>
    </location>
</feature>
<dbReference type="Proteomes" id="UP000101284">
    <property type="component" value="Segment"/>
</dbReference>
<evidence type="ECO:0000256" key="9">
    <source>
        <dbReference type="ARBA" id="ARBA00023125"/>
    </source>
</evidence>
<dbReference type="Gene3D" id="1.10.269.10">
    <property type="entry name" value="Adenovirus DNA-binding, N-terminal domain"/>
    <property type="match status" value="1"/>
</dbReference>
<comment type="subcellular location">
    <subcellularLocation>
        <location evidence="10">Host nucleus</location>
    </subcellularLocation>
    <text evidence="10">Accumulates in infected cells.</text>
</comment>
<evidence type="ECO:0000256" key="5">
    <source>
        <dbReference type="ARBA" id="ARBA00022705"/>
    </source>
</evidence>
<dbReference type="GO" id="GO:0003677">
    <property type="term" value="F:DNA binding"/>
    <property type="evidence" value="ECO:0007669"/>
    <property type="project" value="UniProtKB-UniRule"/>
</dbReference>
<accession>A0A9W3Z5E1</accession>
<keyword evidence="4 10" id="KW-0945">Host-virus interaction</keyword>
<name>A0A9W3Z5E1_ADEP3</name>
<evidence type="ECO:0000256" key="4">
    <source>
        <dbReference type="ARBA" id="ARBA00022581"/>
    </source>
</evidence>
<dbReference type="GO" id="GO:0019028">
    <property type="term" value="C:viral capsid"/>
    <property type="evidence" value="ECO:0007669"/>
    <property type="project" value="UniProtKB-UniRule"/>
</dbReference>
<gene>
    <name evidence="10" type="primary">DBP</name>
</gene>
<evidence type="ECO:0000256" key="8">
    <source>
        <dbReference type="ARBA" id="ARBA00023109"/>
    </source>
</evidence>
<feature type="binding site" evidence="10">
    <location>
        <position position="397"/>
    </location>
    <ligand>
        <name>Zn(2+)</name>
        <dbReference type="ChEBI" id="CHEBI:29105"/>
        <label>2</label>
    </ligand>
</feature>
<dbReference type="InterPro" id="IPR005376">
    <property type="entry name" value="Adenovirus_DNA-bd_zn-bd"/>
</dbReference>
<comment type="function">
    <text evidence="10">Plays a role in the elongation phase of viral strand displacement replication by unwinding the template in an ATP-independent fashion, employing its capacity to form multimers. Also enhances the rate of initiation. Released from template upon second strand synthesis. Assembles in complex with viral pTP, viral pol, host NFIA and host POU2F1/OCT1 on viral origin of replication. Covers the whole ssDNA genome during synthesis. The complementary strand synthesis induces its relese from DNA template. May inhibit cellular transcription mediated by the interaction between host SRCAP and CBP.</text>
</comment>
<dbReference type="Gene3D" id="3.90.148.10">
    <property type="entry name" value="Adenovirus DNA-binding, C-terminal domain superfamily/Adenovirus DNA-binding, zinc binding domain"/>
    <property type="match status" value="2"/>
</dbReference>
<comment type="domain">
    <text evidence="10">The C-terminal arm bridges DBP molecules together, thereby creating a chain.</text>
</comment>
<feature type="binding site" evidence="10">
    <location>
        <position position="381"/>
    </location>
    <ligand>
        <name>Zn(2+)</name>
        <dbReference type="ChEBI" id="CHEBI:29105"/>
        <label>2</label>
    </ligand>
</feature>
<evidence type="ECO:0000259" key="12">
    <source>
        <dbReference type="Pfam" id="PF02236"/>
    </source>
</evidence>
<dbReference type="InterPro" id="IPR036362">
    <property type="entry name" value="Adenovirus_DNA-bd_N_sf"/>
</dbReference>
<dbReference type="SUPFAM" id="SSF47724">
    <property type="entry name" value="Domain of early E2A DNA-binding protein, ADDBP"/>
    <property type="match status" value="1"/>
</dbReference>
<feature type="binding site" evidence="10">
    <location>
        <position position="327"/>
    </location>
    <ligand>
        <name>Zn(2+)</name>
        <dbReference type="ChEBI" id="CHEBI:29105"/>
        <label>2</label>
    </ligand>
</feature>
<dbReference type="InterPro" id="IPR037540">
    <property type="entry name" value="ADV_DNB2"/>
</dbReference>
<keyword evidence="5 10" id="KW-0235">DNA replication</keyword>
<dbReference type="RefSeq" id="YP_009212.1">
    <property type="nucleotide sequence ID" value="AC_000189.1"/>
</dbReference>
<organism evidence="14 16">
    <name type="scientific">Porcine adenovirus A serotype 3</name>
    <name type="common">PAdV-3</name>
    <name type="synonym">Porcine adenovirus 3</name>
    <dbReference type="NCBI Taxonomy" id="35265"/>
    <lineage>
        <taxon>Viruses</taxon>
        <taxon>Varidnaviria</taxon>
        <taxon>Bamfordvirae</taxon>
        <taxon>Preplasmiviricota</taxon>
        <taxon>Polisuviricotina</taxon>
        <taxon>Pharingeaviricetes</taxon>
        <taxon>Rowavirales</taxon>
        <taxon>Adenoviridae</taxon>
        <taxon>Mastadenovirus</taxon>
        <taxon>Mastadenovirus porcustertium</taxon>
    </lineage>
</organism>
<reference evidence="15 17" key="1">
    <citation type="submission" date="1999-02" db="EMBL/GenBank/DDBJ databases">
        <title>porcine adenovirus serotype 3, complete genome.</title>
        <authorList>
            <person name="Larocque D."/>
            <person name="Malenfant F."/>
            <person name="Massie B."/>
            <person name="Dea S."/>
        </authorList>
    </citation>
    <scope>NUCLEOTIDE SEQUENCE [LARGE SCALE GENOMIC DNA]</scope>
    <source>
        <strain evidence="15">IAF</strain>
    </source>
</reference>
<feature type="domain" description="Adenovirus DNA-binding zinc-binding" evidence="13">
    <location>
        <begin position="214"/>
        <end position="313"/>
    </location>
</feature>
<feature type="region of interest" description="Flexible loop" evidence="10">
    <location>
        <begin position="228"/>
        <end position="262"/>
    </location>
</feature>
<evidence type="ECO:0000256" key="11">
    <source>
        <dbReference type="SAM" id="MobiDB-lite"/>
    </source>
</evidence>
<keyword evidence="7 10" id="KW-0862">Zinc</keyword>
<evidence type="ECO:0000256" key="10">
    <source>
        <dbReference type="HAMAP-Rule" id="MF_04054"/>
    </source>
</evidence>
<feature type="domain" description="Adenovirus DNA-binding zinc-binding" evidence="13">
    <location>
        <begin position="327"/>
        <end position="420"/>
    </location>
</feature>
<dbReference type="EMBL" id="AB026117">
    <property type="protein sequence ID" value="BAA76970.1"/>
    <property type="molecule type" value="Genomic_DNA"/>
</dbReference>
<proteinExistence type="inferred from homology"/>
<dbReference type="Pfam" id="PF03728">
    <property type="entry name" value="Viral_DNA_Zn_bi"/>
    <property type="match status" value="2"/>
</dbReference>
<feature type="binding site" evidence="10">
    <location>
        <position position="286"/>
    </location>
    <ligand>
        <name>Zn(2+)</name>
        <dbReference type="ChEBI" id="CHEBI:29105"/>
        <label>1</label>
    </ligand>
</feature>
<dbReference type="EMBL" id="AJ237815">
    <property type="protein sequence ID" value="CAB41032.1"/>
    <property type="molecule type" value="Genomic_DNA"/>
</dbReference>
<evidence type="ECO:0000259" key="13">
    <source>
        <dbReference type="Pfam" id="PF03728"/>
    </source>
</evidence>
<feature type="region of interest" description="C-terminal arm, DBP binding" evidence="10">
    <location>
        <begin position="443"/>
        <end position="457"/>
    </location>
</feature>
<dbReference type="InterPro" id="IPR036367">
    <property type="entry name" value="Ad_DBP_C_sf"/>
</dbReference>
<keyword evidence="2 10" id="KW-0597">Phosphoprotein</keyword>
<comment type="subunit">
    <text evidence="10">Homomultimerizes on viral ssDNA bound to pTP. Forms a initiation complex with viral polymerase, pTP and hosts NFIA and POU2F1/OCT1. Interacts with host SRCAP.</text>
</comment>
<keyword evidence="1 10" id="KW-0244">Early protein</keyword>
<dbReference type="OrthoDB" id="4492at10239"/>
<evidence type="ECO:0000313" key="15">
    <source>
        <dbReference type="EMBL" id="CAB41032.1"/>
    </source>
</evidence>
<feature type="binding site" evidence="10">
    <location>
        <position position="270"/>
    </location>
    <ligand>
        <name>Zn(2+)</name>
        <dbReference type="ChEBI" id="CHEBI:29105"/>
        <label>1</label>
    </ligand>
</feature>
<evidence type="ECO:0000256" key="3">
    <source>
        <dbReference type="ARBA" id="ARBA00022562"/>
    </source>
</evidence>
<organismHost>
    <name type="scientific">Sus scrofa</name>
    <name type="common">Pig</name>
    <dbReference type="NCBI Taxonomy" id="9823"/>
</organismHost>
<keyword evidence="8 10" id="KW-1194">Viral DNA replication</keyword>
<dbReference type="InterPro" id="IPR036368">
    <property type="entry name" value="ADBP_zn-bd_sf"/>
</dbReference>
<evidence type="ECO:0000256" key="2">
    <source>
        <dbReference type="ARBA" id="ARBA00022553"/>
    </source>
</evidence>
<dbReference type="GO" id="GO:0042025">
    <property type="term" value="C:host cell nucleus"/>
    <property type="evidence" value="ECO:0007669"/>
    <property type="project" value="UniProtKB-SubCell"/>
</dbReference>
<dbReference type="HAMAP" id="MF_04054">
    <property type="entry name" value="ADV_DNB2"/>
    <property type="match status" value="1"/>
</dbReference>
<dbReference type="InterPro" id="IPR003176">
    <property type="entry name" value="Adenovirus_DNA-bd_a"/>
</dbReference>
<evidence type="ECO:0000256" key="6">
    <source>
        <dbReference type="ARBA" id="ARBA00022723"/>
    </source>
</evidence>
<dbReference type="SUPFAM" id="SSF57917">
    <property type="entry name" value="Zn-binding domains of ADDBP"/>
    <property type="match status" value="2"/>
</dbReference>
<dbReference type="GO" id="GO:0045740">
    <property type="term" value="P:positive regulation of DNA replication"/>
    <property type="evidence" value="ECO:0007669"/>
    <property type="project" value="UniProtKB-UniRule"/>
</dbReference>
<feature type="compositionally biased region" description="Acidic residues" evidence="11">
    <location>
        <begin position="58"/>
        <end position="67"/>
    </location>
</feature>